<gene>
    <name evidence="3" type="ORF">AB986_04565</name>
</gene>
<dbReference type="Pfam" id="PF01521">
    <property type="entry name" value="Fe-S_biosyn"/>
    <property type="match status" value="1"/>
</dbReference>
<dbReference type="InterPro" id="IPR035903">
    <property type="entry name" value="HesB-like_dom_sf"/>
</dbReference>
<evidence type="ECO:0000256" key="1">
    <source>
        <dbReference type="ARBA" id="ARBA00006718"/>
    </source>
</evidence>
<accession>A0A0J6CQL8</accession>
<dbReference type="Gene3D" id="2.60.300.12">
    <property type="entry name" value="HesB-like domain"/>
    <property type="match status" value="1"/>
</dbReference>
<feature type="domain" description="Core" evidence="2">
    <location>
        <begin position="1"/>
        <end position="93"/>
    </location>
</feature>
<sequence>MKMTITKPAMKWFKREMELTEGDNLRFFVRVGGCSTVQDGFSLGMTVEAPAEPALSIQEEGITFFVEEKDIWFFENQDFTVKFSRNKDEIEFVHGN</sequence>
<dbReference type="STRING" id="157733.AB986_04565"/>
<evidence type="ECO:0000313" key="3">
    <source>
        <dbReference type="EMBL" id="KMM38561.1"/>
    </source>
</evidence>
<dbReference type="PIRSF" id="PIRSF034852">
    <property type="entry name" value="UCP034852"/>
    <property type="match status" value="1"/>
</dbReference>
<proteinExistence type="inferred from homology"/>
<dbReference type="InterPro" id="IPR008326">
    <property type="entry name" value="PdhI-like"/>
</dbReference>
<dbReference type="SUPFAM" id="SSF89360">
    <property type="entry name" value="HesB-like domain"/>
    <property type="match status" value="1"/>
</dbReference>
<organism evidence="3 4">
    <name type="scientific">Guptibacillus hwajinpoensis</name>
    <dbReference type="NCBI Taxonomy" id="208199"/>
    <lineage>
        <taxon>Bacteria</taxon>
        <taxon>Bacillati</taxon>
        <taxon>Bacillota</taxon>
        <taxon>Bacilli</taxon>
        <taxon>Bacillales</taxon>
        <taxon>Guptibacillaceae</taxon>
        <taxon>Guptibacillus</taxon>
    </lineage>
</organism>
<dbReference type="EMBL" id="LELK01000001">
    <property type="protein sequence ID" value="KMM38561.1"/>
    <property type="molecule type" value="Genomic_DNA"/>
</dbReference>
<reference evidence="3" key="1">
    <citation type="submission" date="2015-06" db="EMBL/GenBank/DDBJ databases">
        <authorList>
            <person name="Liu B."/>
            <person name="Wang J."/>
            <person name="Zhu Y."/>
            <person name="Liu G."/>
            <person name="Chen Q."/>
            <person name="Zheng C."/>
            <person name="Che J."/>
            <person name="Ge C."/>
            <person name="Shi H."/>
            <person name="Pan Z."/>
            <person name="Liu X."/>
        </authorList>
    </citation>
    <scope>NUCLEOTIDE SEQUENCE [LARGE SCALE GENOMIC DNA]</scope>
    <source>
        <strain evidence="3">DSM 16346</strain>
    </source>
</reference>
<dbReference type="InterPro" id="IPR000361">
    <property type="entry name" value="ATAP_core_dom"/>
</dbReference>
<keyword evidence="4" id="KW-1185">Reference proteome</keyword>
<protein>
    <recommendedName>
        <fullName evidence="2">Core domain-containing protein</fullName>
    </recommendedName>
</protein>
<dbReference type="AlphaFoldDB" id="A0A0J6CQL8"/>
<comment type="caution">
    <text evidence="3">The sequence shown here is derived from an EMBL/GenBank/DDBJ whole genome shotgun (WGS) entry which is preliminary data.</text>
</comment>
<evidence type="ECO:0000313" key="4">
    <source>
        <dbReference type="Proteomes" id="UP000035996"/>
    </source>
</evidence>
<evidence type="ECO:0000259" key="2">
    <source>
        <dbReference type="Pfam" id="PF01521"/>
    </source>
</evidence>
<comment type="similarity">
    <text evidence="1">Belongs to the HesB/IscA family.</text>
</comment>
<dbReference type="RefSeq" id="WP_048309677.1">
    <property type="nucleotide sequence ID" value="NZ_CP119526.1"/>
</dbReference>
<dbReference type="Proteomes" id="UP000035996">
    <property type="component" value="Unassembled WGS sequence"/>
</dbReference>
<name>A0A0J6CQL8_9BACL</name>
<dbReference type="OrthoDB" id="1645729at2"/>